<evidence type="ECO:0000313" key="3">
    <source>
        <dbReference type="Proteomes" id="UP001382727"/>
    </source>
</evidence>
<keyword evidence="1" id="KW-1133">Transmembrane helix</keyword>
<dbReference type="Proteomes" id="UP001382727">
    <property type="component" value="Chromosome"/>
</dbReference>
<dbReference type="RefSeq" id="WP_338751697.1">
    <property type="nucleotide sequence ID" value="NZ_CP144913.1"/>
</dbReference>
<feature type="transmembrane region" description="Helical" evidence="1">
    <location>
        <begin position="33"/>
        <end position="52"/>
    </location>
</feature>
<keyword evidence="3" id="KW-1185">Reference proteome</keyword>
<name>A0ABZ2MKK1_9MICO</name>
<accession>A0ABZ2MKK1</accession>
<evidence type="ECO:0000256" key="1">
    <source>
        <dbReference type="SAM" id="Phobius"/>
    </source>
</evidence>
<reference evidence="2 3" key="1">
    <citation type="submission" date="2024-02" db="EMBL/GenBank/DDBJ databases">
        <title>Janibacter sp. nov., isolated from gut of marine sandworm.</title>
        <authorList>
            <person name="Kim B."/>
            <person name="Jun M.O."/>
            <person name="Shin N.-R."/>
        </authorList>
    </citation>
    <scope>NUCLEOTIDE SEQUENCE [LARGE SCALE GENOMIC DNA]</scope>
    <source>
        <strain evidence="2 3">A1S7</strain>
    </source>
</reference>
<proteinExistence type="predicted"/>
<protein>
    <submittedName>
        <fullName evidence="2">Uncharacterized protein</fullName>
    </submittedName>
</protein>
<evidence type="ECO:0000313" key="2">
    <source>
        <dbReference type="EMBL" id="WXB77627.1"/>
    </source>
</evidence>
<keyword evidence="1" id="KW-0812">Transmembrane</keyword>
<sequence length="58" mass="6192">MATLVWLLIELLRGWTPLLITVFGRAAETPPEILGAFAVGVTATPLVVLLVLGRRPAP</sequence>
<dbReference type="EMBL" id="CP144913">
    <property type="protein sequence ID" value="WXB77627.1"/>
    <property type="molecule type" value="Genomic_DNA"/>
</dbReference>
<gene>
    <name evidence="2" type="ORF">V1351_06030</name>
</gene>
<organism evidence="2 3">
    <name type="scientific">Janibacter alittae</name>
    <dbReference type="NCBI Taxonomy" id="3115209"/>
    <lineage>
        <taxon>Bacteria</taxon>
        <taxon>Bacillati</taxon>
        <taxon>Actinomycetota</taxon>
        <taxon>Actinomycetes</taxon>
        <taxon>Micrococcales</taxon>
        <taxon>Intrasporangiaceae</taxon>
        <taxon>Janibacter</taxon>
    </lineage>
</organism>
<keyword evidence="1" id="KW-0472">Membrane</keyword>